<accession>A0ABR0NFF2</accession>
<reference evidence="1 2" key="1">
    <citation type="submission" date="2023-03" db="EMBL/GenBank/DDBJ databases">
        <title>WGS of Gossypium arboreum.</title>
        <authorList>
            <person name="Yu D."/>
        </authorList>
    </citation>
    <scope>NUCLEOTIDE SEQUENCE [LARGE SCALE GENOMIC DNA]</scope>
    <source>
        <tissue evidence="1">Leaf</tissue>
    </source>
</reference>
<keyword evidence="2" id="KW-1185">Reference proteome</keyword>
<dbReference type="Proteomes" id="UP001358586">
    <property type="component" value="Chromosome 10"/>
</dbReference>
<organism evidence="1 2">
    <name type="scientific">Gossypium arboreum</name>
    <name type="common">Tree cotton</name>
    <name type="synonym">Gossypium nanking</name>
    <dbReference type="NCBI Taxonomy" id="29729"/>
    <lineage>
        <taxon>Eukaryota</taxon>
        <taxon>Viridiplantae</taxon>
        <taxon>Streptophyta</taxon>
        <taxon>Embryophyta</taxon>
        <taxon>Tracheophyta</taxon>
        <taxon>Spermatophyta</taxon>
        <taxon>Magnoliopsida</taxon>
        <taxon>eudicotyledons</taxon>
        <taxon>Gunneridae</taxon>
        <taxon>Pentapetalae</taxon>
        <taxon>rosids</taxon>
        <taxon>malvids</taxon>
        <taxon>Malvales</taxon>
        <taxon>Malvaceae</taxon>
        <taxon>Malvoideae</taxon>
        <taxon>Gossypium</taxon>
    </lineage>
</organism>
<gene>
    <name evidence="1" type="ORF">PVK06_034888</name>
</gene>
<sequence length="169" mass="19418">MLLCQQRGIIPHDGEKVLENNGPINEAFVERMTYGKDTLVLKRAETSKTRKGKTKAESKGTNLDAKTSLWHKMKYVEKMVSDNDKEEESKDIELCLQKIDSLFEDGIFDNQEDIVVEKEVAAVEEEVVAEEEVTENETEKEEEYSIVNIVTVPEYVGENIILWSEMERD</sequence>
<dbReference type="EMBL" id="JARKNE010000010">
    <property type="protein sequence ID" value="KAK5793732.1"/>
    <property type="molecule type" value="Genomic_DNA"/>
</dbReference>
<evidence type="ECO:0000313" key="2">
    <source>
        <dbReference type="Proteomes" id="UP001358586"/>
    </source>
</evidence>
<proteinExistence type="predicted"/>
<protein>
    <submittedName>
        <fullName evidence="1">Uncharacterized protein</fullName>
    </submittedName>
</protein>
<name>A0ABR0NFF2_GOSAR</name>
<comment type="caution">
    <text evidence="1">The sequence shown here is derived from an EMBL/GenBank/DDBJ whole genome shotgun (WGS) entry which is preliminary data.</text>
</comment>
<evidence type="ECO:0000313" key="1">
    <source>
        <dbReference type="EMBL" id="KAK5793732.1"/>
    </source>
</evidence>